<feature type="domain" description="C2H2-type" evidence="2">
    <location>
        <begin position="43"/>
        <end position="67"/>
    </location>
</feature>
<evidence type="ECO:0000259" key="2">
    <source>
        <dbReference type="SMART" id="SM00355"/>
    </source>
</evidence>
<keyword evidence="4" id="KW-1185">Reference proteome</keyword>
<sequence length="719" mass="81561">MYVCISEDCKDPLQYFATKEAWIDHMQARHTMEWAQKIHNERWDCDLCERILEFDDRPSFLAHMETHHGQKLSRSKMQGRLRRNKRIATREPFECPLCACVPHSIELSLNEQPYEELADHIGQHLESLACLSFSYLDDLRERPESRTFTSSDDASRLCWPESSGSMDSERPKSEESLSMSCLEILKQVSEGNSDTWLDSVEFKPSGEQSTTSLPSIPLSEIISGVYLATNTKLLLSWRLAKFTWEFYDTDYINQDWNKHKIHFLIDHAAQPRKGVILKEPYIPVGSSPAKALLGDETSTSGSFAKIFSLGIMMTEIEVNIKIEDYFGVGYNKDDDHMTAFDKNDAAMGLFNNPDLWEYTFVTFKEIIGICLSAKPFQKHRDDSAEAREALYKYVVMPPKDFYQKLYEDPESANFHPIVALDVHPNRPLLPREGKAVENSSITPLINPISPSHSAGKQIHEISYFGSHEWLHPLEGFNKIIDIPLGSDRASYRPVKVAILGSGLVASHRWQDSVTYRDFIHETTSVWQDSHARGTNAYLLLKKVYGNAEVFVGRVWEGDGENATTAILMTKAIHHAVKEWKVDIIAMPSCLQYEHQDMLPAIEEANAAGILMFAAASVNGDTDKYQIGFPARLGRDSKLFCMFSTDGLGTLSKFNPLRQLRGHNFAILGEVRAQPPGQKTEGVPTLYRGPLRGTLQQLELRVLASARPPYAIYNPREVRM</sequence>
<dbReference type="GO" id="GO:0006508">
    <property type="term" value="P:proteolysis"/>
    <property type="evidence" value="ECO:0007669"/>
    <property type="project" value="InterPro"/>
</dbReference>
<dbReference type="PANTHER" id="PTHR35391:SF7">
    <property type="entry name" value="C2H2-TYPE DOMAIN-CONTAINING PROTEIN"/>
    <property type="match status" value="1"/>
</dbReference>
<gene>
    <name evidence="3" type="ORF">CPLU01_13572</name>
</gene>
<organism evidence="3 4">
    <name type="scientific">Colletotrichum plurivorum</name>
    <dbReference type="NCBI Taxonomy" id="2175906"/>
    <lineage>
        <taxon>Eukaryota</taxon>
        <taxon>Fungi</taxon>
        <taxon>Dikarya</taxon>
        <taxon>Ascomycota</taxon>
        <taxon>Pezizomycotina</taxon>
        <taxon>Sordariomycetes</taxon>
        <taxon>Hypocreomycetidae</taxon>
        <taxon>Glomerellales</taxon>
        <taxon>Glomerellaceae</taxon>
        <taxon>Colletotrichum</taxon>
        <taxon>Colletotrichum orchidearum species complex</taxon>
    </lineage>
</organism>
<dbReference type="Pfam" id="PF24476">
    <property type="entry name" value="DUF7580"/>
    <property type="match status" value="1"/>
</dbReference>
<evidence type="ECO:0000313" key="3">
    <source>
        <dbReference type="EMBL" id="KAF6817406.1"/>
    </source>
</evidence>
<dbReference type="GO" id="GO:0004252">
    <property type="term" value="F:serine-type endopeptidase activity"/>
    <property type="evidence" value="ECO:0007669"/>
    <property type="project" value="InterPro"/>
</dbReference>
<dbReference type="InterPro" id="IPR056002">
    <property type="entry name" value="DUF7580"/>
</dbReference>
<dbReference type="InterPro" id="IPR036852">
    <property type="entry name" value="Peptidase_S8/S53_dom_sf"/>
</dbReference>
<proteinExistence type="predicted"/>
<dbReference type="AlphaFoldDB" id="A0A8H6JRK2"/>
<dbReference type="PANTHER" id="PTHR35391">
    <property type="entry name" value="C2H2-TYPE DOMAIN-CONTAINING PROTEIN-RELATED"/>
    <property type="match status" value="1"/>
</dbReference>
<evidence type="ECO:0000313" key="4">
    <source>
        <dbReference type="Proteomes" id="UP000654918"/>
    </source>
</evidence>
<feature type="domain" description="C2H2-type" evidence="2">
    <location>
        <begin position="2"/>
        <end position="30"/>
    </location>
</feature>
<feature type="region of interest" description="Disordered" evidence="1">
    <location>
        <begin position="146"/>
        <end position="173"/>
    </location>
</feature>
<dbReference type="InterPro" id="IPR013087">
    <property type="entry name" value="Znf_C2H2_type"/>
</dbReference>
<evidence type="ECO:0000256" key="1">
    <source>
        <dbReference type="SAM" id="MobiDB-lite"/>
    </source>
</evidence>
<dbReference type="EMBL" id="WIGO01000317">
    <property type="protein sequence ID" value="KAF6817406.1"/>
    <property type="molecule type" value="Genomic_DNA"/>
</dbReference>
<name>A0A8H6JRK2_9PEZI</name>
<dbReference type="SMART" id="SM00355">
    <property type="entry name" value="ZnF_C2H2"/>
    <property type="match status" value="2"/>
</dbReference>
<reference evidence="3" key="1">
    <citation type="journal article" date="2020" name="Phytopathology">
        <title>Genome Sequence Resources of Colletotrichum truncatum, C. plurivorum, C. musicola, and C. sojae: Four Species Pathogenic to Soybean (Glycine max).</title>
        <authorList>
            <person name="Rogerio F."/>
            <person name="Boufleur T.R."/>
            <person name="Ciampi-Guillardi M."/>
            <person name="Sukno S.A."/>
            <person name="Thon M.R."/>
            <person name="Massola Junior N.S."/>
            <person name="Baroncelli R."/>
        </authorList>
    </citation>
    <scope>NUCLEOTIDE SEQUENCE</scope>
    <source>
        <strain evidence="3">LFN00145</strain>
    </source>
</reference>
<dbReference type="Proteomes" id="UP000654918">
    <property type="component" value="Unassembled WGS sequence"/>
</dbReference>
<comment type="caution">
    <text evidence="3">The sequence shown here is derived from an EMBL/GenBank/DDBJ whole genome shotgun (WGS) entry which is preliminary data.</text>
</comment>
<dbReference type="Gene3D" id="3.40.50.200">
    <property type="entry name" value="Peptidase S8/S53 domain"/>
    <property type="match status" value="1"/>
</dbReference>
<accession>A0A8H6JRK2</accession>
<protein>
    <recommendedName>
        <fullName evidence="2">C2H2-type domain-containing protein</fullName>
    </recommendedName>
</protein>
<dbReference type="SUPFAM" id="SSF52743">
    <property type="entry name" value="Subtilisin-like"/>
    <property type="match status" value="1"/>
</dbReference>